<keyword evidence="4 5" id="KW-0732">Signal</keyword>
<evidence type="ECO:0000256" key="4">
    <source>
        <dbReference type="ARBA" id="ARBA00022729"/>
    </source>
</evidence>
<keyword evidence="2" id="KW-0813">Transport</keyword>
<dbReference type="PANTHER" id="PTHR30061">
    <property type="entry name" value="MALTOSE-BINDING PERIPLASMIC PROTEIN"/>
    <property type="match status" value="1"/>
</dbReference>
<dbReference type="GO" id="GO:0055052">
    <property type="term" value="C:ATP-binding cassette (ABC) transporter complex, substrate-binding subunit-containing"/>
    <property type="evidence" value="ECO:0007669"/>
    <property type="project" value="TreeGrafter"/>
</dbReference>
<name>A0A4P6K1M1_KTERU</name>
<reference evidence="6 7" key="1">
    <citation type="submission" date="2019-01" db="EMBL/GenBank/DDBJ databases">
        <title>Ktedonosporobacter rubrisoli SCAWS-G2.</title>
        <authorList>
            <person name="Huang Y."/>
            <person name="Yan B."/>
        </authorList>
    </citation>
    <scope>NUCLEOTIDE SEQUENCE [LARGE SCALE GENOMIC DNA]</scope>
    <source>
        <strain evidence="6 7">SCAWS-G2</strain>
    </source>
</reference>
<dbReference type="Gene3D" id="3.40.190.10">
    <property type="entry name" value="Periplasmic binding protein-like II"/>
    <property type="match status" value="2"/>
</dbReference>
<evidence type="ECO:0000313" key="7">
    <source>
        <dbReference type="Proteomes" id="UP000290365"/>
    </source>
</evidence>
<dbReference type="OrthoDB" id="9766758at2"/>
<comment type="similarity">
    <text evidence="1">Belongs to the bacterial solute-binding protein 1 family.</text>
</comment>
<accession>A0A4P6K1M1</accession>
<dbReference type="RefSeq" id="WP_129893156.1">
    <property type="nucleotide sequence ID" value="NZ_CP035758.1"/>
</dbReference>
<proteinExistence type="inferred from homology"/>
<dbReference type="Pfam" id="PF13416">
    <property type="entry name" value="SBP_bac_8"/>
    <property type="match status" value="1"/>
</dbReference>
<sequence length="418" mass="45131">MFSKRAFIHLLPLALLIVMLLAACGGGSSPSGSSNSNNIDYSGTITIWHNWQGDYINAKKAIFDAYTKLHPKVAIKLVHQDDVIAKSIIAIKANNGPDIIDYADDNLGKLASSHAVIPLDDYISKGFVNSTYSKPAADAVTFNDKIYGVPETVEALTLIYNKDLVSPNDVPKTSDDLLNFAKTFQQQHPGKYGVVWDILNGYTAAPFFYGYGASFVTPDGKAHLDTPKALAAMNYINSFRPYLPKQITYDAASSLFTEGKAAIMLNGPWAYADYAKANLKLGFAQLPIITATNTPAKPFVGVKSLWVTKNAKNVALCTDLIKFFTNKENQVNMVKTTGEIPANLAAQDDSTIKDNPVITAYASQVKLGTALPNTPYMSALWTPLQQSLTAMWNGSQKPEAALASAQSAATKGIAQITS</sequence>
<gene>
    <name evidence="6" type="ORF">EPA93_41365</name>
</gene>
<feature type="signal peptide" evidence="5">
    <location>
        <begin position="1"/>
        <end position="22"/>
    </location>
</feature>
<evidence type="ECO:0000256" key="1">
    <source>
        <dbReference type="ARBA" id="ARBA00008520"/>
    </source>
</evidence>
<dbReference type="PROSITE" id="PS51257">
    <property type="entry name" value="PROKAR_LIPOPROTEIN"/>
    <property type="match status" value="1"/>
</dbReference>
<organism evidence="6 7">
    <name type="scientific">Ktedonosporobacter rubrisoli</name>
    <dbReference type="NCBI Taxonomy" id="2509675"/>
    <lineage>
        <taxon>Bacteria</taxon>
        <taxon>Bacillati</taxon>
        <taxon>Chloroflexota</taxon>
        <taxon>Ktedonobacteria</taxon>
        <taxon>Ktedonobacterales</taxon>
        <taxon>Ktedonosporobacteraceae</taxon>
        <taxon>Ktedonosporobacter</taxon>
    </lineage>
</organism>
<dbReference type="PANTHER" id="PTHR30061:SF50">
    <property type="entry name" value="MALTOSE_MALTODEXTRIN-BINDING PERIPLASMIC PROTEIN"/>
    <property type="match status" value="1"/>
</dbReference>
<dbReference type="AlphaFoldDB" id="A0A4P6K1M1"/>
<keyword evidence="3" id="KW-0762">Sugar transport</keyword>
<dbReference type="GO" id="GO:0015144">
    <property type="term" value="F:carbohydrate transmembrane transporter activity"/>
    <property type="evidence" value="ECO:0007669"/>
    <property type="project" value="InterPro"/>
</dbReference>
<feature type="chain" id="PRO_5020802241" evidence="5">
    <location>
        <begin position="23"/>
        <end position="418"/>
    </location>
</feature>
<dbReference type="SUPFAM" id="SSF53850">
    <property type="entry name" value="Periplasmic binding protein-like II"/>
    <property type="match status" value="1"/>
</dbReference>
<dbReference type="EMBL" id="CP035758">
    <property type="protein sequence ID" value="QBD82087.1"/>
    <property type="molecule type" value="Genomic_DNA"/>
</dbReference>
<evidence type="ECO:0000256" key="3">
    <source>
        <dbReference type="ARBA" id="ARBA00022597"/>
    </source>
</evidence>
<keyword evidence="7" id="KW-1185">Reference proteome</keyword>
<dbReference type="GO" id="GO:1901982">
    <property type="term" value="F:maltose binding"/>
    <property type="evidence" value="ECO:0007669"/>
    <property type="project" value="TreeGrafter"/>
</dbReference>
<evidence type="ECO:0000256" key="5">
    <source>
        <dbReference type="SAM" id="SignalP"/>
    </source>
</evidence>
<protein>
    <submittedName>
        <fullName evidence="6">Extracellular solute-binding protein</fullName>
    </submittedName>
</protein>
<dbReference type="InterPro" id="IPR006059">
    <property type="entry name" value="SBP"/>
</dbReference>
<dbReference type="KEGG" id="kbs:EPA93_41365"/>
<dbReference type="GO" id="GO:0042956">
    <property type="term" value="P:maltodextrin transmembrane transport"/>
    <property type="evidence" value="ECO:0007669"/>
    <property type="project" value="TreeGrafter"/>
</dbReference>
<dbReference type="InterPro" id="IPR006060">
    <property type="entry name" value="Maltose/Cyclodextrin-bd"/>
</dbReference>
<evidence type="ECO:0000313" key="6">
    <source>
        <dbReference type="EMBL" id="QBD82087.1"/>
    </source>
</evidence>
<dbReference type="PRINTS" id="PR00181">
    <property type="entry name" value="MALTOSEBP"/>
</dbReference>
<dbReference type="GO" id="GO:0015768">
    <property type="term" value="P:maltose transport"/>
    <property type="evidence" value="ECO:0007669"/>
    <property type="project" value="TreeGrafter"/>
</dbReference>
<evidence type="ECO:0000256" key="2">
    <source>
        <dbReference type="ARBA" id="ARBA00022448"/>
    </source>
</evidence>
<dbReference type="Proteomes" id="UP000290365">
    <property type="component" value="Chromosome"/>
</dbReference>